<dbReference type="SUPFAM" id="SSF55681">
    <property type="entry name" value="Class II aaRS and biotin synthetases"/>
    <property type="match status" value="1"/>
</dbReference>
<dbReference type="PATRIC" id="fig|106634.4.peg.1591"/>
<keyword evidence="4" id="KW-0092">Biotin</keyword>
<evidence type="ECO:0000256" key="1">
    <source>
        <dbReference type="ARBA" id="ARBA00022598"/>
    </source>
</evidence>
<feature type="domain" description="BPL/LPL catalytic" evidence="7">
    <location>
        <begin position="7"/>
        <end position="200"/>
    </location>
</feature>
<dbReference type="STRING" id="106634.TVD_07795"/>
<dbReference type="Pfam" id="PF03099">
    <property type="entry name" value="BPL_LplA_LipB"/>
    <property type="match status" value="1"/>
</dbReference>
<keyword evidence="1 8" id="KW-0436">Ligase</keyword>
<dbReference type="Proteomes" id="UP000064201">
    <property type="component" value="Chromosome"/>
</dbReference>
<name>A0A0G3G706_9GAMM</name>
<dbReference type="GO" id="GO:0005524">
    <property type="term" value="F:ATP binding"/>
    <property type="evidence" value="ECO:0007669"/>
    <property type="project" value="UniProtKB-KW"/>
</dbReference>
<gene>
    <name evidence="8" type="ORF">TVD_07795</name>
</gene>
<dbReference type="AlphaFoldDB" id="A0A0G3G706"/>
<evidence type="ECO:0000313" key="9">
    <source>
        <dbReference type="Proteomes" id="UP000064201"/>
    </source>
</evidence>
<evidence type="ECO:0000256" key="3">
    <source>
        <dbReference type="ARBA" id="ARBA00022840"/>
    </source>
</evidence>
<evidence type="ECO:0000256" key="2">
    <source>
        <dbReference type="ARBA" id="ARBA00022741"/>
    </source>
</evidence>
<dbReference type="InterPro" id="IPR004408">
    <property type="entry name" value="Biotin_CoA_COase_ligase"/>
</dbReference>
<comment type="catalytic activity">
    <reaction evidence="6">
        <text>biotin + L-lysyl-[protein] + ATP = N(6)-biotinyl-L-lysyl-[protein] + AMP + diphosphate + H(+)</text>
        <dbReference type="Rhea" id="RHEA:11756"/>
        <dbReference type="Rhea" id="RHEA-COMP:9752"/>
        <dbReference type="Rhea" id="RHEA-COMP:10505"/>
        <dbReference type="ChEBI" id="CHEBI:15378"/>
        <dbReference type="ChEBI" id="CHEBI:29969"/>
        <dbReference type="ChEBI" id="CHEBI:30616"/>
        <dbReference type="ChEBI" id="CHEBI:33019"/>
        <dbReference type="ChEBI" id="CHEBI:57586"/>
        <dbReference type="ChEBI" id="CHEBI:83144"/>
        <dbReference type="ChEBI" id="CHEBI:456215"/>
        <dbReference type="EC" id="6.3.4.15"/>
    </reaction>
</comment>
<dbReference type="EMBL" id="CP011367">
    <property type="protein sequence ID" value="AKJ95267.1"/>
    <property type="molecule type" value="Genomic_DNA"/>
</dbReference>
<dbReference type="PROSITE" id="PS51733">
    <property type="entry name" value="BPL_LPL_CATALYTIC"/>
    <property type="match status" value="1"/>
</dbReference>
<dbReference type="KEGG" id="tvr:TVD_07795"/>
<evidence type="ECO:0000313" key="8">
    <source>
        <dbReference type="EMBL" id="AKJ95267.1"/>
    </source>
</evidence>
<sequence>MAPESARLKARVERLVDGAGVTAPAVEVLESVDSTNGYLLETRRETGDLPRACVAQAQTAGRGRRGRVWHSPPGASLALSLAWPIMQGRVPPAYPVGVGVGVIRALEALGLEGVRLKWPNDLMVDAAKLGGILVEQRAASGGQPGWLVVGIGLNRQGAGALELDRAVTDLATQLPGPVPDLLELAARVIAEQCRLHPLLMGEGLVPLERELVRLDCLRGRPIEILDDGVRGQAHGIDPASGCLVVQFDDGAIRHLHSGEVSVRSCEHG</sequence>
<dbReference type="EC" id="6.3.4.15" evidence="5"/>
<evidence type="ECO:0000259" key="7">
    <source>
        <dbReference type="PROSITE" id="PS51733"/>
    </source>
</evidence>
<keyword evidence="3" id="KW-0067">ATP-binding</keyword>
<dbReference type="GO" id="GO:0004077">
    <property type="term" value="F:biotin--[biotin carboxyl-carrier protein] ligase activity"/>
    <property type="evidence" value="ECO:0007669"/>
    <property type="project" value="UniProtKB-EC"/>
</dbReference>
<dbReference type="InterPro" id="IPR003142">
    <property type="entry name" value="BPL_C"/>
</dbReference>
<dbReference type="SUPFAM" id="SSF50037">
    <property type="entry name" value="C-terminal domain of transcriptional repressors"/>
    <property type="match status" value="1"/>
</dbReference>
<dbReference type="InterPro" id="IPR004143">
    <property type="entry name" value="BPL_LPL_catalytic"/>
</dbReference>
<reference evidence="8 9" key="1">
    <citation type="submission" date="2015-04" db="EMBL/GenBank/DDBJ databases">
        <title>Complete Sequence for the Genome of the Thioalkalivibrio versutus D301.</title>
        <authorList>
            <person name="Mu T."/>
            <person name="Zhou J."/>
            <person name="Xu X."/>
        </authorList>
    </citation>
    <scope>NUCLEOTIDE SEQUENCE [LARGE SCALE GENOMIC DNA]</scope>
    <source>
        <strain evidence="8 9">D301</strain>
    </source>
</reference>
<dbReference type="InterPro" id="IPR045864">
    <property type="entry name" value="aa-tRNA-synth_II/BPL/LPL"/>
</dbReference>
<evidence type="ECO:0000256" key="5">
    <source>
        <dbReference type="ARBA" id="ARBA00024227"/>
    </source>
</evidence>
<dbReference type="PANTHER" id="PTHR12835:SF5">
    <property type="entry name" value="BIOTIN--PROTEIN LIGASE"/>
    <property type="match status" value="1"/>
</dbReference>
<dbReference type="Gene3D" id="3.30.930.10">
    <property type="entry name" value="Bira Bifunctional Protein, Domain 2"/>
    <property type="match status" value="1"/>
</dbReference>
<evidence type="ECO:0000256" key="6">
    <source>
        <dbReference type="ARBA" id="ARBA00047846"/>
    </source>
</evidence>
<dbReference type="NCBIfam" id="TIGR00121">
    <property type="entry name" value="birA_ligase"/>
    <property type="match status" value="1"/>
</dbReference>
<evidence type="ECO:0000256" key="4">
    <source>
        <dbReference type="ARBA" id="ARBA00023267"/>
    </source>
</evidence>
<accession>A0A0G3G706</accession>
<dbReference type="PANTHER" id="PTHR12835">
    <property type="entry name" value="BIOTIN PROTEIN LIGASE"/>
    <property type="match status" value="1"/>
</dbReference>
<dbReference type="InterPro" id="IPR008988">
    <property type="entry name" value="Transcriptional_repressor_C"/>
</dbReference>
<dbReference type="Pfam" id="PF02237">
    <property type="entry name" value="BPL_C"/>
    <property type="match status" value="1"/>
</dbReference>
<dbReference type="RefSeq" id="WP_047251276.1">
    <property type="nucleotide sequence ID" value="NZ_CP011367.1"/>
</dbReference>
<dbReference type="OrthoDB" id="9807064at2"/>
<dbReference type="Gene3D" id="2.30.30.100">
    <property type="match status" value="1"/>
</dbReference>
<organism evidence="8 9">
    <name type="scientific">Thioalkalivibrio versutus</name>
    <dbReference type="NCBI Taxonomy" id="106634"/>
    <lineage>
        <taxon>Bacteria</taxon>
        <taxon>Pseudomonadati</taxon>
        <taxon>Pseudomonadota</taxon>
        <taxon>Gammaproteobacteria</taxon>
        <taxon>Chromatiales</taxon>
        <taxon>Ectothiorhodospiraceae</taxon>
        <taxon>Thioalkalivibrio</taxon>
    </lineage>
</organism>
<protein>
    <recommendedName>
        <fullName evidence="5">biotin--[biotin carboxyl-carrier protein] ligase</fullName>
        <ecNumber evidence="5">6.3.4.15</ecNumber>
    </recommendedName>
</protein>
<dbReference type="CDD" id="cd16442">
    <property type="entry name" value="BPL"/>
    <property type="match status" value="1"/>
</dbReference>
<keyword evidence="9" id="KW-1185">Reference proteome</keyword>
<dbReference type="GO" id="GO:0005737">
    <property type="term" value="C:cytoplasm"/>
    <property type="evidence" value="ECO:0007669"/>
    <property type="project" value="TreeGrafter"/>
</dbReference>
<keyword evidence="2" id="KW-0547">Nucleotide-binding</keyword>
<proteinExistence type="predicted"/>